<dbReference type="RefSeq" id="WP_274992503.1">
    <property type="nucleotide sequence ID" value="NZ_JAJQQP010000002.1"/>
</dbReference>
<feature type="transmembrane region" description="Helical" evidence="1">
    <location>
        <begin position="32"/>
        <end position="58"/>
    </location>
</feature>
<organism evidence="2 3">
    <name type="scientific">Promicromonospora iranensis</name>
    <dbReference type="NCBI Taxonomy" id="1105144"/>
    <lineage>
        <taxon>Bacteria</taxon>
        <taxon>Bacillati</taxon>
        <taxon>Actinomycetota</taxon>
        <taxon>Actinomycetes</taxon>
        <taxon>Micrococcales</taxon>
        <taxon>Promicromonosporaceae</taxon>
        <taxon>Promicromonospora</taxon>
    </lineage>
</organism>
<protein>
    <submittedName>
        <fullName evidence="2">Uncharacterized protein</fullName>
    </submittedName>
</protein>
<keyword evidence="1" id="KW-1133">Transmembrane helix</keyword>
<keyword evidence="1" id="KW-0812">Transmembrane</keyword>
<reference evidence="2 3" key="1">
    <citation type="submission" date="2023-07" db="EMBL/GenBank/DDBJ databases">
        <title>Sequencing the genomes of 1000 actinobacteria strains.</title>
        <authorList>
            <person name="Klenk H.-P."/>
        </authorList>
    </citation>
    <scope>NUCLEOTIDE SEQUENCE [LARGE SCALE GENOMIC DNA]</scope>
    <source>
        <strain evidence="2 3">DSM 45554</strain>
    </source>
</reference>
<keyword evidence="1" id="KW-0472">Membrane</keyword>
<accession>A0ABU2CGZ3</accession>
<proteinExistence type="predicted"/>
<evidence type="ECO:0000313" key="3">
    <source>
        <dbReference type="Proteomes" id="UP001183585"/>
    </source>
</evidence>
<dbReference type="Proteomes" id="UP001183585">
    <property type="component" value="Unassembled WGS sequence"/>
</dbReference>
<name>A0ABU2CGZ3_9MICO</name>
<sequence length="66" mass="7031">MSNSVNNNDAFLDRNRPARFAQRDTQADSVRWWVPLVASTGALLVLVLGTAAVVSSLVNSTISSIG</sequence>
<evidence type="ECO:0000313" key="2">
    <source>
        <dbReference type="EMBL" id="MDR7380613.1"/>
    </source>
</evidence>
<gene>
    <name evidence="2" type="ORF">J2S48_000128</name>
</gene>
<comment type="caution">
    <text evidence="2">The sequence shown here is derived from an EMBL/GenBank/DDBJ whole genome shotgun (WGS) entry which is preliminary data.</text>
</comment>
<dbReference type="EMBL" id="JAVDYE010000001">
    <property type="protein sequence ID" value="MDR7380613.1"/>
    <property type="molecule type" value="Genomic_DNA"/>
</dbReference>
<evidence type="ECO:0000256" key="1">
    <source>
        <dbReference type="SAM" id="Phobius"/>
    </source>
</evidence>
<keyword evidence="3" id="KW-1185">Reference proteome</keyword>